<dbReference type="EMBL" id="JAAGXA010000001">
    <property type="protein sequence ID" value="NEN77132.1"/>
    <property type="molecule type" value="Genomic_DNA"/>
</dbReference>
<reference evidence="1 2" key="1">
    <citation type="journal article" date="2014" name="Int. J. Syst. Evol. Microbiol.">
        <title>Nocardioides zeae sp. nov., isolated from the stem of Zea mays.</title>
        <authorList>
            <person name="Glaeser S.P."/>
            <person name="McInroy J.A."/>
            <person name="Busse H.J."/>
            <person name="Kampfer P."/>
        </authorList>
    </citation>
    <scope>NUCLEOTIDE SEQUENCE [LARGE SCALE GENOMIC DNA]</scope>
    <source>
        <strain evidence="1 2">JCM 30728</strain>
    </source>
</reference>
<protein>
    <submittedName>
        <fullName evidence="1">Uncharacterized protein</fullName>
    </submittedName>
</protein>
<dbReference type="AlphaFoldDB" id="A0A6P0HEG1"/>
<sequence>MRGHNDLTWASPPTYRAPPGLLPLDIDRVSRVVRFLNFQATTDLAVVRVLTGTPASAATRWA</sequence>
<organism evidence="1 2">
    <name type="scientific">Nocardioides zeae</name>
    <dbReference type="NCBI Taxonomy" id="1457234"/>
    <lineage>
        <taxon>Bacteria</taxon>
        <taxon>Bacillati</taxon>
        <taxon>Actinomycetota</taxon>
        <taxon>Actinomycetes</taxon>
        <taxon>Propionibacteriales</taxon>
        <taxon>Nocardioidaceae</taxon>
        <taxon>Nocardioides</taxon>
    </lineage>
</organism>
<evidence type="ECO:0000313" key="1">
    <source>
        <dbReference type="EMBL" id="NEN77132.1"/>
    </source>
</evidence>
<proteinExistence type="predicted"/>
<gene>
    <name evidence="1" type="ORF">G3T38_02450</name>
</gene>
<comment type="caution">
    <text evidence="1">The sequence shown here is derived from an EMBL/GenBank/DDBJ whole genome shotgun (WGS) entry which is preliminary data.</text>
</comment>
<evidence type="ECO:0000313" key="2">
    <source>
        <dbReference type="Proteomes" id="UP000468687"/>
    </source>
</evidence>
<name>A0A6P0HEG1_9ACTN</name>
<accession>A0A6P0HEG1</accession>
<keyword evidence="2" id="KW-1185">Reference proteome</keyword>
<dbReference type="Proteomes" id="UP000468687">
    <property type="component" value="Unassembled WGS sequence"/>
</dbReference>
<dbReference type="RefSeq" id="WP_163769956.1">
    <property type="nucleotide sequence ID" value="NZ_JAAGXA010000001.1"/>
</dbReference>